<evidence type="ECO:0000313" key="8">
    <source>
        <dbReference type="Proteomes" id="UP000655868"/>
    </source>
</evidence>
<evidence type="ECO:0000313" key="7">
    <source>
        <dbReference type="EMBL" id="MBJ8339708.1"/>
    </source>
</evidence>
<dbReference type="InterPro" id="IPR036388">
    <property type="entry name" value="WH-like_DNA-bd_sf"/>
</dbReference>
<keyword evidence="2" id="KW-0418">Kinase</keyword>
<accession>A0A934U4D3</accession>
<dbReference type="SMART" id="SM00065">
    <property type="entry name" value="GAF"/>
    <property type="match status" value="1"/>
</dbReference>
<dbReference type="InterPro" id="IPR012074">
    <property type="entry name" value="GAF_ANTAR"/>
</dbReference>
<protein>
    <submittedName>
        <fullName evidence="7">GAF and ANTAR domain-containing protein</fullName>
    </submittedName>
</protein>
<evidence type="ECO:0000256" key="3">
    <source>
        <dbReference type="ARBA" id="ARBA00023015"/>
    </source>
</evidence>
<dbReference type="Proteomes" id="UP000655868">
    <property type="component" value="Unassembled WGS sequence"/>
</dbReference>
<dbReference type="EMBL" id="JAEMNV010000003">
    <property type="protein sequence ID" value="MBJ8339708.1"/>
    <property type="molecule type" value="Genomic_DNA"/>
</dbReference>
<dbReference type="SUPFAM" id="SSF55781">
    <property type="entry name" value="GAF domain-like"/>
    <property type="match status" value="1"/>
</dbReference>
<evidence type="ECO:0000256" key="4">
    <source>
        <dbReference type="ARBA" id="ARBA00023163"/>
    </source>
</evidence>
<keyword evidence="4" id="KW-0804">Transcription</keyword>
<dbReference type="InterPro" id="IPR003018">
    <property type="entry name" value="GAF"/>
</dbReference>
<feature type="domain" description="ANTAR" evidence="6">
    <location>
        <begin position="185"/>
        <end position="246"/>
    </location>
</feature>
<dbReference type="Pfam" id="PF03861">
    <property type="entry name" value="ANTAR"/>
    <property type="match status" value="1"/>
</dbReference>
<dbReference type="Gene3D" id="3.30.450.40">
    <property type="match status" value="1"/>
</dbReference>
<sequence>MSESVIEKLVEPADTQSTDDELGPCDPEIQLSAILAELARKFHREHDDFDSVLSEVCEAARTAIPGSEHAGITLITENGKLDSRGATGELPALIDKMQEEIRRGPCIDAAHDEQVVLVTDMSKEERWGGFSETAASAGVGSMLSFQLWVEKEHIGALNMYSSKTDAFDDGSADIGLPLATHASVAIAAARREQQLRDALDSRDVIGQAKGMLMQRYSIDSEQAFDLLVRLSQQSNTKARDIAESITKRGLD</sequence>
<evidence type="ECO:0000259" key="6">
    <source>
        <dbReference type="PROSITE" id="PS50921"/>
    </source>
</evidence>
<dbReference type="AlphaFoldDB" id="A0A934U4D3"/>
<feature type="compositionally biased region" description="Basic and acidic residues" evidence="5">
    <location>
        <begin position="1"/>
        <end position="11"/>
    </location>
</feature>
<dbReference type="Pfam" id="PF13185">
    <property type="entry name" value="GAF_2"/>
    <property type="match status" value="1"/>
</dbReference>
<dbReference type="InterPro" id="IPR029016">
    <property type="entry name" value="GAF-like_dom_sf"/>
</dbReference>
<dbReference type="Gene3D" id="1.10.10.10">
    <property type="entry name" value="Winged helix-like DNA-binding domain superfamily/Winged helix DNA-binding domain"/>
    <property type="match status" value="1"/>
</dbReference>
<name>A0A934U4D3_9NOCA</name>
<gene>
    <name evidence="7" type="ORF">JGU71_12505</name>
</gene>
<dbReference type="GO" id="GO:0003723">
    <property type="term" value="F:RNA binding"/>
    <property type="evidence" value="ECO:0007669"/>
    <property type="project" value="InterPro"/>
</dbReference>
<dbReference type="GO" id="GO:0016301">
    <property type="term" value="F:kinase activity"/>
    <property type="evidence" value="ECO:0007669"/>
    <property type="project" value="UniProtKB-KW"/>
</dbReference>
<dbReference type="RefSeq" id="WP_199704425.1">
    <property type="nucleotide sequence ID" value="NZ_JAEMNV010000003.1"/>
</dbReference>
<dbReference type="SMART" id="SM01012">
    <property type="entry name" value="ANTAR"/>
    <property type="match status" value="1"/>
</dbReference>
<comment type="caution">
    <text evidence="7">The sequence shown here is derived from an EMBL/GenBank/DDBJ whole genome shotgun (WGS) entry which is preliminary data.</text>
</comment>
<dbReference type="PIRSF" id="PIRSF036625">
    <property type="entry name" value="GAF_ANTAR"/>
    <property type="match status" value="1"/>
</dbReference>
<proteinExistence type="predicted"/>
<evidence type="ECO:0000256" key="2">
    <source>
        <dbReference type="ARBA" id="ARBA00022777"/>
    </source>
</evidence>
<dbReference type="PROSITE" id="PS50921">
    <property type="entry name" value="ANTAR"/>
    <property type="match status" value="1"/>
</dbReference>
<evidence type="ECO:0000256" key="5">
    <source>
        <dbReference type="SAM" id="MobiDB-lite"/>
    </source>
</evidence>
<feature type="region of interest" description="Disordered" evidence="5">
    <location>
        <begin position="1"/>
        <end position="24"/>
    </location>
</feature>
<reference evidence="7" key="1">
    <citation type="submission" date="2020-12" db="EMBL/GenBank/DDBJ databases">
        <title>Antrihabitans popcorni sp. nov. and Antrihabitans auranticaus sp. nov., isolated from a larva cave.</title>
        <authorList>
            <person name="Lee S.D."/>
            <person name="Kim I.S."/>
        </authorList>
    </citation>
    <scope>NUCLEOTIDE SEQUENCE</scope>
    <source>
        <strain evidence="7">YC3-6</strain>
    </source>
</reference>
<dbReference type="InterPro" id="IPR005561">
    <property type="entry name" value="ANTAR"/>
</dbReference>
<keyword evidence="1" id="KW-0808">Transferase</keyword>
<evidence type="ECO:0000256" key="1">
    <source>
        <dbReference type="ARBA" id="ARBA00022679"/>
    </source>
</evidence>
<keyword evidence="3" id="KW-0805">Transcription regulation</keyword>
<organism evidence="7 8">
    <name type="scientific">Antrihabitans stalagmiti</name>
    <dbReference type="NCBI Taxonomy" id="2799499"/>
    <lineage>
        <taxon>Bacteria</taxon>
        <taxon>Bacillati</taxon>
        <taxon>Actinomycetota</taxon>
        <taxon>Actinomycetes</taxon>
        <taxon>Mycobacteriales</taxon>
        <taxon>Nocardiaceae</taxon>
        <taxon>Antrihabitans</taxon>
    </lineage>
</organism>
<dbReference type="SUPFAM" id="SSF52172">
    <property type="entry name" value="CheY-like"/>
    <property type="match status" value="1"/>
</dbReference>
<keyword evidence="8" id="KW-1185">Reference proteome</keyword>
<dbReference type="InterPro" id="IPR011006">
    <property type="entry name" value="CheY-like_superfamily"/>
</dbReference>